<protein>
    <recommendedName>
        <fullName evidence="2">DUF4246 domain-containing protein</fullName>
    </recommendedName>
</protein>
<dbReference type="AlphaFoldDB" id="A0A4P9W846"/>
<evidence type="ECO:0000313" key="3">
    <source>
        <dbReference type="EMBL" id="RKO88272.1"/>
    </source>
</evidence>
<dbReference type="Pfam" id="PF14033">
    <property type="entry name" value="DUF4246"/>
    <property type="match status" value="1"/>
</dbReference>
<dbReference type="Proteomes" id="UP000269721">
    <property type="component" value="Unassembled WGS sequence"/>
</dbReference>
<dbReference type="PANTHER" id="PTHR33119:SF1">
    <property type="entry name" value="FE2OG DIOXYGENASE DOMAIN-CONTAINING PROTEIN"/>
    <property type="match status" value="1"/>
</dbReference>
<feature type="compositionally biased region" description="Polar residues" evidence="1">
    <location>
        <begin position="37"/>
        <end position="48"/>
    </location>
</feature>
<proteinExistence type="predicted"/>
<dbReference type="InterPro" id="IPR025340">
    <property type="entry name" value="DUF4246"/>
</dbReference>
<accession>A0A4P9W846</accession>
<keyword evidence="4" id="KW-1185">Reference proteome</keyword>
<evidence type="ECO:0000256" key="1">
    <source>
        <dbReference type="SAM" id="MobiDB-lite"/>
    </source>
</evidence>
<feature type="region of interest" description="Disordered" evidence="1">
    <location>
        <begin position="32"/>
        <end position="52"/>
    </location>
</feature>
<evidence type="ECO:0000313" key="4">
    <source>
        <dbReference type="Proteomes" id="UP000269721"/>
    </source>
</evidence>
<sequence>MTPTSLPSPLLALMPLVGDTFSWHGLRLPTHIHTPDKSSGPTTRTSPSHPRLLHSFSTASPASCTANPAPSPYPSIPSTTSCIISLDIRTHAELYWCIERVFDLALPMLERTMGRRLRGQDLQVVVKAANYVLMEGEILEGRWHCDECRHDVVATALYLAGKYDNPYVAFLEENAKALVMDWRTPGRVRFDESNPRAMRSRHESLDGKHRAFLRLFNLRTKYDTPPIDLNHLNIGTIPTPAGRIITFPNTLQHRIELILRLLSDNPAMEETHKVLCFSLVDPDRHIVSTSDVPEQRWEVVGPEVYAVLEAG</sequence>
<name>A0A4P9W846_9FUNG</name>
<feature type="non-terminal residue" evidence="3">
    <location>
        <position position="311"/>
    </location>
</feature>
<reference evidence="4" key="1">
    <citation type="journal article" date="2018" name="Nat. Microbiol.">
        <title>Leveraging single-cell genomics to expand the fungal tree of life.</title>
        <authorList>
            <person name="Ahrendt S.R."/>
            <person name="Quandt C.A."/>
            <person name="Ciobanu D."/>
            <person name="Clum A."/>
            <person name="Salamov A."/>
            <person name="Andreopoulos B."/>
            <person name="Cheng J.F."/>
            <person name="Woyke T."/>
            <person name="Pelin A."/>
            <person name="Henrissat B."/>
            <person name="Reynolds N.K."/>
            <person name="Benny G.L."/>
            <person name="Smith M.E."/>
            <person name="James T.Y."/>
            <person name="Grigoriev I.V."/>
        </authorList>
    </citation>
    <scope>NUCLEOTIDE SEQUENCE [LARGE SCALE GENOMIC DNA]</scope>
</reference>
<organism evidence="3 4">
    <name type="scientific">Blyttiomyces helicus</name>
    <dbReference type="NCBI Taxonomy" id="388810"/>
    <lineage>
        <taxon>Eukaryota</taxon>
        <taxon>Fungi</taxon>
        <taxon>Fungi incertae sedis</taxon>
        <taxon>Chytridiomycota</taxon>
        <taxon>Chytridiomycota incertae sedis</taxon>
        <taxon>Chytridiomycetes</taxon>
        <taxon>Chytridiomycetes incertae sedis</taxon>
        <taxon>Blyttiomyces</taxon>
    </lineage>
</organism>
<evidence type="ECO:0000259" key="2">
    <source>
        <dbReference type="Pfam" id="PF14033"/>
    </source>
</evidence>
<gene>
    <name evidence="3" type="ORF">BDK51DRAFT_32408</name>
</gene>
<dbReference type="PANTHER" id="PTHR33119">
    <property type="entry name" value="IFI3P"/>
    <property type="match status" value="1"/>
</dbReference>
<dbReference type="InterPro" id="IPR049192">
    <property type="entry name" value="DUF4246_C"/>
</dbReference>
<dbReference type="EMBL" id="KZ996826">
    <property type="protein sequence ID" value="RKO88272.1"/>
    <property type="molecule type" value="Genomic_DNA"/>
</dbReference>
<dbReference type="OrthoDB" id="415532at2759"/>
<feature type="domain" description="DUF4246" evidence="2">
    <location>
        <begin position="118"/>
        <end position="298"/>
    </location>
</feature>